<reference evidence="1 2" key="1">
    <citation type="submission" date="2024-05" db="EMBL/GenBank/DDBJ databases">
        <title>Genome sequencing and assembly of Indian major carp, Cirrhinus mrigala (Hamilton, 1822).</title>
        <authorList>
            <person name="Mohindra V."/>
            <person name="Chowdhury L.M."/>
            <person name="Lal K."/>
            <person name="Jena J.K."/>
        </authorList>
    </citation>
    <scope>NUCLEOTIDE SEQUENCE [LARGE SCALE GENOMIC DNA]</scope>
    <source>
        <strain evidence="1">CM1030</strain>
        <tissue evidence="1">Blood</tissue>
    </source>
</reference>
<evidence type="ECO:0000313" key="1">
    <source>
        <dbReference type="EMBL" id="KAL0191993.1"/>
    </source>
</evidence>
<name>A0ABD0R0F6_CIRMR</name>
<comment type="caution">
    <text evidence="1">The sequence shown here is derived from an EMBL/GenBank/DDBJ whole genome shotgun (WGS) entry which is preliminary data.</text>
</comment>
<evidence type="ECO:0000313" key="2">
    <source>
        <dbReference type="Proteomes" id="UP001529510"/>
    </source>
</evidence>
<sequence>MGIALWCVWATYTTTKSPEVAAYAAEPLEAAASAAASSEAMMLATVSPEVAAETAEPHEMGKSALAPCMVVAPSDTHPACGSLSCPVPAMEAMYELSVPPVMAMETVSEPSALPWWASAPFAPPWRSSASSALPWRAPAPPWWASTQSAPPWWASALPLGSSVLLWWSSPTLSDCFVFCFCLECLEATLWEGALGHLCILLTFHITQTVAPHPELCSPSSIVLITCTQSDTPYKPRTSSCYSTSIVRSI</sequence>
<dbReference type="Proteomes" id="UP001529510">
    <property type="component" value="Unassembled WGS sequence"/>
</dbReference>
<gene>
    <name evidence="1" type="ORF">M9458_010289</name>
</gene>
<accession>A0ABD0R0F6</accession>
<protein>
    <submittedName>
        <fullName evidence="1">Uncharacterized protein</fullName>
    </submittedName>
</protein>
<organism evidence="1 2">
    <name type="scientific">Cirrhinus mrigala</name>
    <name type="common">Mrigala</name>
    <dbReference type="NCBI Taxonomy" id="683832"/>
    <lineage>
        <taxon>Eukaryota</taxon>
        <taxon>Metazoa</taxon>
        <taxon>Chordata</taxon>
        <taxon>Craniata</taxon>
        <taxon>Vertebrata</taxon>
        <taxon>Euteleostomi</taxon>
        <taxon>Actinopterygii</taxon>
        <taxon>Neopterygii</taxon>
        <taxon>Teleostei</taxon>
        <taxon>Ostariophysi</taxon>
        <taxon>Cypriniformes</taxon>
        <taxon>Cyprinidae</taxon>
        <taxon>Labeoninae</taxon>
        <taxon>Labeonini</taxon>
        <taxon>Cirrhinus</taxon>
    </lineage>
</organism>
<dbReference type="EMBL" id="JAMKFB020000005">
    <property type="protein sequence ID" value="KAL0191993.1"/>
    <property type="molecule type" value="Genomic_DNA"/>
</dbReference>
<proteinExistence type="predicted"/>
<dbReference type="AlphaFoldDB" id="A0ABD0R0F6"/>
<keyword evidence="2" id="KW-1185">Reference proteome</keyword>